<evidence type="ECO:0000256" key="2">
    <source>
        <dbReference type="ARBA" id="ARBA00022771"/>
    </source>
</evidence>
<evidence type="ECO:0000256" key="4">
    <source>
        <dbReference type="SAM" id="MobiDB-lite"/>
    </source>
</evidence>
<comment type="caution">
    <text evidence="6">The sequence shown here is derived from an EMBL/GenBank/DDBJ whole genome shotgun (WGS) entry which is preliminary data.</text>
</comment>
<evidence type="ECO:0000313" key="6">
    <source>
        <dbReference type="EMBL" id="CAE7250189.1"/>
    </source>
</evidence>
<evidence type="ECO:0000313" key="7">
    <source>
        <dbReference type="Proteomes" id="UP000649617"/>
    </source>
</evidence>
<reference evidence="6" key="1">
    <citation type="submission" date="2021-02" db="EMBL/GenBank/DDBJ databases">
        <authorList>
            <person name="Dougan E. K."/>
            <person name="Rhodes N."/>
            <person name="Thang M."/>
            <person name="Chan C."/>
        </authorList>
    </citation>
    <scope>NUCLEOTIDE SEQUENCE</scope>
</reference>
<keyword evidence="7" id="KW-1185">Reference proteome</keyword>
<feature type="compositionally biased region" description="Polar residues" evidence="4">
    <location>
        <begin position="179"/>
        <end position="190"/>
    </location>
</feature>
<organism evidence="6 7">
    <name type="scientific">Symbiodinium pilosum</name>
    <name type="common">Dinoflagellate</name>
    <dbReference type="NCBI Taxonomy" id="2952"/>
    <lineage>
        <taxon>Eukaryota</taxon>
        <taxon>Sar</taxon>
        <taxon>Alveolata</taxon>
        <taxon>Dinophyceae</taxon>
        <taxon>Suessiales</taxon>
        <taxon>Symbiodiniaceae</taxon>
        <taxon>Symbiodinium</taxon>
    </lineage>
</organism>
<feature type="domain" description="RING-type" evidence="5">
    <location>
        <begin position="340"/>
        <end position="365"/>
    </location>
</feature>
<keyword evidence="1" id="KW-0479">Metal-binding</keyword>
<feature type="region of interest" description="Disordered" evidence="4">
    <location>
        <begin position="171"/>
        <end position="199"/>
    </location>
</feature>
<dbReference type="GO" id="GO:0005634">
    <property type="term" value="C:nucleus"/>
    <property type="evidence" value="ECO:0007669"/>
    <property type="project" value="TreeGrafter"/>
</dbReference>
<protein>
    <submittedName>
        <fullName evidence="6">ATL57 protein</fullName>
    </submittedName>
</protein>
<proteinExistence type="predicted"/>
<dbReference type="InterPro" id="IPR051834">
    <property type="entry name" value="RING_finger_E3_ligase"/>
</dbReference>
<dbReference type="Proteomes" id="UP000649617">
    <property type="component" value="Unassembled WGS sequence"/>
</dbReference>
<dbReference type="InterPro" id="IPR013083">
    <property type="entry name" value="Znf_RING/FYVE/PHD"/>
</dbReference>
<dbReference type="GO" id="GO:0006511">
    <property type="term" value="P:ubiquitin-dependent protein catabolic process"/>
    <property type="evidence" value="ECO:0007669"/>
    <property type="project" value="TreeGrafter"/>
</dbReference>
<sequence length="365" mass="39028">AWQLCGKDVDDVEEVVDLRDCSSCATDFARVSTASSPRVGQARARSSATCQTLEVLGPDDCSESSASSVQNVDFADGLDLDSVLRVLSAEDTEEAGGLSALLANSVYAYSVVDTARSDSTAPSTPEEERVSSAPAASLGVRMDFLRQPPSSFTADWQELMQSHRSSACSGYSAGAMSVESPTSSPLARSPQSEDETGSFEASIQELFDMQSVASASIPNSARSHTVSMARGFDAAEETLSVVDIADEMPASPQSEDGQSMHIVYGASVAASPRSFASPRIENMGSLLQRWALEHQLDENVASSIRRVLEVPDLLPDMTGLTEEEIRALPKVQFSAKDMQQCSICLEAFQEGELLTSLRCGHFFHV</sequence>
<dbReference type="PANTHER" id="PTHR45931">
    <property type="entry name" value="SI:CH211-59O9.10"/>
    <property type="match status" value="1"/>
</dbReference>
<dbReference type="Pfam" id="PF17123">
    <property type="entry name" value="zf-RING_11"/>
    <property type="match status" value="1"/>
</dbReference>
<gene>
    <name evidence="6" type="primary">ATL57</name>
    <name evidence="6" type="ORF">SPIL2461_LOCUS4779</name>
</gene>
<evidence type="ECO:0000256" key="1">
    <source>
        <dbReference type="ARBA" id="ARBA00022723"/>
    </source>
</evidence>
<dbReference type="PANTHER" id="PTHR45931:SF19">
    <property type="entry name" value="CHROMOSOME UNDETERMINED SCAFFOLD_3, WHOLE GENOME SHOTGUN SEQUENCE"/>
    <property type="match status" value="1"/>
</dbReference>
<evidence type="ECO:0000259" key="5">
    <source>
        <dbReference type="Pfam" id="PF17123"/>
    </source>
</evidence>
<dbReference type="GO" id="GO:0008270">
    <property type="term" value="F:zinc ion binding"/>
    <property type="evidence" value="ECO:0007669"/>
    <property type="project" value="UniProtKB-KW"/>
</dbReference>
<dbReference type="AlphaFoldDB" id="A0A812M116"/>
<dbReference type="EMBL" id="CAJNIZ010006455">
    <property type="protein sequence ID" value="CAE7250189.1"/>
    <property type="molecule type" value="Genomic_DNA"/>
</dbReference>
<dbReference type="OrthoDB" id="8062037at2759"/>
<feature type="non-terminal residue" evidence="6">
    <location>
        <position position="365"/>
    </location>
</feature>
<accession>A0A812M116</accession>
<evidence type="ECO:0000256" key="3">
    <source>
        <dbReference type="ARBA" id="ARBA00022833"/>
    </source>
</evidence>
<dbReference type="SUPFAM" id="SSF57850">
    <property type="entry name" value="RING/U-box"/>
    <property type="match status" value="1"/>
</dbReference>
<keyword evidence="3" id="KW-0862">Zinc</keyword>
<feature type="non-terminal residue" evidence="6">
    <location>
        <position position="1"/>
    </location>
</feature>
<dbReference type="Gene3D" id="3.30.40.10">
    <property type="entry name" value="Zinc/RING finger domain, C3HC4 (zinc finger)"/>
    <property type="match status" value="1"/>
</dbReference>
<dbReference type="InterPro" id="IPR001841">
    <property type="entry name" value="Znf_RING"/>
</dbReference>
<keyword evidence="2" id="KW-0863">Zinc-finger</keyword>
<name>A0A812M116_SYMPI</name>
<dbReference type="GO" id="GO:0061630">
    <property type="term" value="F:ubiquitin protein ligase activity"/>
    <property type="evidence" value="ECO:0007669"/>
    <property type="project" value="TreeGrafter"/>
</dbReference>